<proteinExistence type="inferred from homology"/>
<dbReference type="SUPFAM" id="SSF51735">
    <property type="entry name" value="NAD(P)-binding Rossmann-fold domains"/>
    <property type="match status" value="1"/>
</dbReference>
<evidence type="ECO:0000313" key="4">
    <source>
        <dbReference type="Proteomes" id="UP000265489"/>
    </source>
</evidence>
<dbReference type="Proteomes" id="UP000265489">
    <property type="component" value="Unassembled WGS sequence"/>
</dbReference>
<dbReference type="GeneID" id="66579496"/>
<dbReference type="RefSeq" id="WP_118325044.1">
    <property type="nucleotide sequence ID" value="NZ_CATXNH010000011.1"/>
</dbReference>
<sequence length="301" mass="33977">MKKVLIIGGNGFIGANLARYLSKEYKVYSFDIQNPKEKNPNVEYVEGDFFDDEILENAIQDKDIVIHSLSTVNPGNSNKRFMQGYSRDFVQSAHLFDLCAQKNIKVIFLSSGGTVYGIQEEQPIKESSLANPINHYGSVKLCIETVLKTFNKQSHSNMIIARISNPYGPGQDFNKGVGFIDAALKKTLNHEQIEIWGDGSVVRDYIYIEDVCEMIGSLINYEGNEEVFNVSSNQGISLNDVISKMKEYGLEPDVVYKDARSVDVAKVVLDNHKIESIHECKIRSFEEGLKLYIDYLKNTSF</sequence>
<accession>A0A395W8W6</accession>
<dbReference type="Gene3D" id="3.90.25.10">
    <property type="entry name" value="UDP-galactose 4-epimerase, domain 1"/>
    <property type="match status" value="1"/>
</dbReference>
<evidence type="ECO:0000259" key="2">
    <source>
        <dbReference type="Pfam" id="PF01370"/>
    </source>
</evidence>
<reference evidence="3 4" key="1">
    <citation type="submission" date="2018-08" db="EMBL/GenBank/DDBJ databases">
        <title>A genome reference for cultivated species of the human gut microbiota.</title>
        <authorList>
            <person name="Zou Y."/>
            <person name="Xue W."/>
            <person name="Luo G."/>
        </authorList>
    </citation>
    <scope>NUCLEOTIDE SEQUENCE [LARGE SCALE GENOMIC DNA]</scope>
    <source>
        <strain evidence="3 4">AF15-20</strain>
    </source>
</reference>
<evidence type="ECO:0000313" key="3">
    <source>
        <dbReference type="EMBL" id="RGU92235.1"/>
    </source>
</evidence>
<dbReference type="InterPro" id="IPR001509">
    <property type="entry name" value="Epimerase_deHydtase"/>
</dbReference>
<gene>
    <name evidence="3" type="ORF">DWW32_05405</name>
</gene>
<dbReference type="Pfam" id="PF01370">
    <property type="entry name" value="Epimerase"/>
    <property type="match status" value="1"/>
</dbReference>
<dbReference type="InterPro" id="IPR036291">
    <property type="entry name" value="NAD(P)-bd_dom_sf"/>
</dbReference>
<organism evidence="3 4">
    <name type="scientific">Holdemanella biformis</name>
    <dbReference type="NCBI Taxonomy" id="1735"/>
    <lineage>
        <taxon>Bacteria</taxon>
        <taxon>Bacillati</taxon>
        <taxon>Bacillota</taxon>
        <taxon>Erysipelotrichia</taxon>
        <taxon>Erysipelotrichales</taxon>
        <taxon>Erysipelotrichaceae</taxon>
        <taxon>Holdemanella</taxon>
    </lineage>
</organism>
<dbReference type="PANTHER" id="PTHR43000">
    <property type="entry name" value="DTDP-D-GLUCOSE 4,6-DEHYDRATASE-RELATED"/>
    <property type="match status" value="1"/>
</dbReference>
<dbReference type="Gene3D" id="3.40.50.720">
    <property type="entry name" value="NAD(P)-binding Rossmann-like Domain"/>
    <property type="match status" value="1"/>
</dbReference>
<comment type="similarity">
    <text evidence="1">Belongs to the NAD(P)-dependent epimerase/dehydratase family.</text>
</comment>
<dbReference type="AlphaFoldDB" id="A0A395W8W6"/>
<protein>
    <submittedName>
        <fullName evidence="3">NAD-dependent epimerase/dehydratase family protein</fullName>
    </submittedName>
</protein>
<feature type="domain" description="NAD-dependent epimerase/dehydratase" evidence="2">
    <location>
        <begin position="4"/>
        <end position="230"/>
    </location>
</feature>
<dbReference type="EMBL" id="QRYQ01000007">
    <property type="protein sequence ID" value="RGU92235.1"/>
    <property type="molecule type" value="Genomic_DNA"/>
</dbReference>
<evidence type="ECO:0000256" key="1">
    <source>
        <dbReference type="ARBA" id="ARBA00007637"/>
    </source>
</evidence>
<comment type="caution">
    <text evidence="3">The sequence shown here is derived from an EMBL/GenBank/DDBJ whole genome shotgun (WGS) entry which is preliminary data.</text>
</comment>
<name>A0A395W8W6_9FIRM</name>